<evidence type="ECO:0000259" key="5">
    <source>
        <dbReference type="Pfam" id="PF00884"/>
    </source>
</evidence>
<evidence type="ECO:0000313" key="6">
    <source>
        <dbReference type="EMBL" id="AJG19887.1"/>
    </source>
</evidence>
<reference evidence="6 7" key="1">
    <citation type="journal article" date="2015" name="Genome Announc.">
        <title>Complete Genome Sequence of Cupriavidus basilensis 4G11, Isolated from the Oak Ridge Field Research Center Site.</title>
        <authorList>
            <person name="Ray J."/>
            <person name="Waters R.J."/>
            <person name="Skerker J.M."/>
            <person name="Kuehl J.V."/>
            <person name="Price M.N."/>
            <person name="Huang J."/>
            <person name="Chakraborty R."/>
            <person name="Arkin A.P."/>
            <person name="Deutschbauer A."/>
        </authorList>
    </citation>
    <scope>NUCLEOTIDE SEQUENCE [LARGE SCALE GENOMIC DNA]</scope>
    <source>
        <strain evidence="6">4G11</strain>
    </source>
</reference>
<dbReference type="Gene3D" id="3.30.1120.10">
    <property type="match status" value="1"/>
</dbReference>
<protein>
    <submittedName>
        <fullName evidence="6">Arylsulfatase</fullName>
        <ecNumber evidence="6">3.1.6.1</ecNumber>
    </submittedName>
</protein>
<dbReference type="InterPro" id="IPR050738">
    <property type="entry name" value="Sulfatase"/>
</dbReference>
<dbReference type="InterPro" id="IPR024607">
    <property type="entry name" value="Sulfatase_CS"/>
</dbReference>
<keyword evidence="4" id="KW-0106">Calcium</keyword>
<comment type="similarity">
    <text evidence="1">Belongs to the sulfatase family.</text>
</comment>
<dbReference type="Proteomes" id="UP000031843">
    <property type="component" value="Chromosome main"/>
</dbReference>
<dbReference type="PROSITE" id="PS00149">
    <property type="entry name" value="SULFATASE_2"/>
    <property type="match status" value="1"/>
</dbReference>
<proteinExistence type="inferred from homology"/>
<feature type="domain" description="Sulfatase N-terminal" evidence="5">
    <location>
        <begin position="3"/>
        <end position="321"/>
    </location>
</feature>
<dbReference type="AlphaFoldDB" id="A0A0C4Y3Q5"/>
<dbReference type="RefSeq" id="WP_043347133.1">
    <property type="nucleotide sequence ID" value="NZ_CP010536.1"/>
</dbReference>
<dbReference type="GO" id="GO:0046872">
    <property type="term" value="F:metal ion binding"/>
    <property type="evidence" value="ECO:0007669"/>
    <property type="project" value="UniProtKB-KW"/>
</dbReference>
<keyword evidence="7" id="KW-1185">Reference proteome</keyword>
<dbReference type="PANTHER" id="PTHR42693">
    <property type="entry name" value="ARYLSULFATASE FAMILY MEMBER"/>
    <property type="match status" value="1"/>
</dbReference>
<accession>A0A0C4Y3Q5</accession>
<dbReference type="KEGG" id="cbw:RR42_m2495"/>
<evidence type="ECO:0000256" key="4">
    <source>
        <dbReference type="ARBA" id="ARBA00022837"/>
    </source>
</evidence>
<dbReference type="EC" id="3.1.6.1" evidence="6"/>
<name>A0A0C4Y3Q5_9BURK</name>
<dbReference type="EMBL" id="CP010536">
    <property type="protein sequence ID" value="AJG19887.1"/>
    <property type="molecule type" value="Genomic_DNA"/>
</dbReference>
<evidence type="ECO:0000256" key="3">
    <source>
        <dbReference type="ARBA" id="ARBA00022801"/>
    </source>
</evidence>
<dbReference type="GO" id="GO:0004065">
    <property type="term" value="F:arylsulfatase activity"/>
    <property type="evidence" value="ECO:0007669"/>
    <property type="project" value="UniProtKB-EC"/>
</dbReference>
<evidence type="ECO:0000256" key="1">
    <source>
        <dbReference type="ARBA" id="ARBA00008779"/>
    </source>
</evidence>
<sequence length="433" mass="48119">MKPNLIYIVADDLGYADLGCYGGREPVSPVLDSLAANGLMLTQGYANSPVCSPTRFALMTARYQYRLRGAAEEPINSKSRGSSALGLPPAHPTLPSLLRAQGYRTALIGKWHLGFAPAFGPLLSGYQAFFGPMAGGVDYFTHCDSSGRHDLWHNDAEHQEPGYLTDLLSRRAVDYVTRMSGEGAPFFLSLHYTAPHWPWETRDDAALAPQVSNNLFHLDGGNIHTYRRMIGHMDEGIGWLVQALRQLGQLDNTLIVFTSDNGGERFSDNWPLVGGKMDLTEGGIRVPWIAHWPAMIAPGGTSAQHCMTMDWSATMLDAAGVQADPGYPLDGVSLMPLLRDAAHRFHRPLHWRMNHRDQRALRDGDWKYLQVDGHEYLFDLSRDERERANLAKREPQRLAAMREAWLAWNAGMPPIPEDATVSLGYSAADMPQR</sequence>
<dbReference type="Gene3D" id="3.40.720.10">
    <property type="entry name" value="Alkaline Phosphatase, subunit A"/>
    <property type="match status" value="1"/>
</dbReference>
<keyword evidence="2" id="KW-0479">Metal-binding</keyword>
<gene>
    <name evidence="6" type="ORF">RR42_m2495</name>
</gene>
<evidence type="ECO:0000313" key="7">
    <source>
        <dbReference type="Proteomes" id="UP000031843"/>
    </source>
</evidence>
<dbReference type="InterPro" id="IPR017850">
    <property type="entry name" value="Alkaline_phosphatase_core_sf"/>
</dbReference>
<keyword evidence="3 6" id="KW-0378">Hydrolase</keyword>
<dbReference type="SUPFAM" id="SSF53649">
    <property type="entry name" value="Alkaline phosphatase-like"/>
    <property type="match status" value="1"/>
</dbReference>
<dbReference type="PANTHER" id="PTHR42693:SF53">
    <property type="entry name" value="ENDO-4-O-SULFATASE"/>
    <property type="match status" value="1"/>
</dbReference>
<dbReference type="InterPro" id="IPR000917">
    <property type="entry name" value="Sulfatase_N"/>
</dbReference>
<evidence type="ECO:0000256" key="2">
    <source>
        <dbReference type="ARBA" id="ARBA00022723"/>
    </source>
</evidence>
<organism evidence="6 7">
    <name type="scientific">Cupriavidus basilensis</name>
    <dbReference type="NCBI Taxonomy" id="68895"/>
    <lineage>
        <taxon>Bacteria</taxon>
        <taxon>Pseudomonadati</taxon>
        <taxon>Pseudomonadota</taxon>
        <taxon>Betaproteobacteria</taxon>
        <taxon>Burkholderiales</taxon>
        <taxon>Burkholderiaceae</taxon>
        <taxon>Cupriavidus</taxon>
    </lineage>
</organism>
<dbReference type="Pfam" id="PF00884">
    <property type="entry name" value="Sulfatase"/>
    <property type="match status" value="1"/>
</dbReference>
<dbReference type="STRING" id="68895.RR42_m2495"/>
<dbReference type="OrthoDB" id="9766107at2"/>